<dbReference type="PIRSF" id="PIRSF000459">
    <property type="entry name" value="TGM_EBP42"/>
    <property type="match status" value="1"/>
</dbReference>
<dbReference type="GO" id="GO:0003810">
    <property type="term" value="F:protein-glutamine gamma-glutamyltransferase activity"/>
    <property type="evidence" value="ECO:0007669"/>
    <property type="project" value="InterPro"/>
</dbReference>
<sequence length="552" mass="63534">MEFFSFQDDEVYMDDISGIEEYVENQVGIIFTDYDGQVGQRLWFYDQFKPTILPAIIRILQTQSSERLTPEKRGDMSEVARFFAKMVDANDDNGIIAGNWGKHLSDFAGGVYPWSWTRSAPIIEQYIETGKPVKYGQCWVYSAVLTTIFRALGCPSRPISNFNSGLSNSIDLVIDSLVNEESEDSYWNFHVWTEVWMKRYGFTEFANGWQAVDGTPQTIVPPSTTYGIGPASVNFVWNAEIINPYETLFMYSAVNSDFLRWRRNRDGTFEVIDYPLTNKIGKLIVTKRKFPAHLLNSNIQLYEDVSYLYKPREGSEDERKSFYSAAEQLNLTLYSRPTTRYRRAAGEPPIKMVSSLDPTVVGEPLRLRTTLFNLFPNDRAVDINVRIASIVYNGTLAERILDKSVRVLMKPNQQFQVEADDYLNKLVHRNLITICITAQIVGTDFQSYIFEDFKFSDPKLELEIENHTPDLKVLTIKFKNSLPYDLTNCVYGIRSIHSFDKNVNTRTVKAKEEFVFHDVIHFEYPCVDVVNVILSCNEINDLHAYKAIIFSP</sequence>
<keyword evidence="4" id="KW-0808">Transferase</keyword>
<dbReference type="PANTHER" id="PTHR11590:SF40">
    <property type="entry name" value="HEMOCYTE PROTEIN-GLUTAMINE GAMMA-GLUTAMYLTRANSFERASE-LIKE PROTEIN"/>
    <property type="match status" value="1"/>
</dbReference>
<evidence type="ECO:0000313" key="7">
    <source>
        <dbReference type="Proteomes" id="UP000285301"/>
    </source>
</evidence>
<feature type="active site" evidence="1">
    <location>
        <position position="213"/>
    </location>
</feature>
<evidence type="ECO:0000313" key="4">
    <source>
        <dbReference type="EMBL" id="RWS01742.1"/>
    </source>
</evidence>
<feature type="active site" evidence="1">
    <location>
        <position position="190"/>
    </location>
</feature>
<feature type="binding site" evidence="2">
    <location>
        <position position="318"/>
    </location>
    <ligand>
        <name>Ca(2+)</name>
        <dbReference type="ChEBI" id="CHEBI:29108"/>
    </ligand>
</feature>
<dbReference type="OrthoDB" id="6481693at2759"/>
<dbReference type="SUPFAM" id="SSF49309">
    <property type="entry name" value="Transglutaminase, two C-terminal domains"/>
    <property type="match status" value="1"/>
</dbReference>
<dbReference type="Pfam" id="PF01841">
    <property type="entry name" value="Transglut_core"/>
    <property type="match status" value="1"/>
</dbReference>
<dbReference type="SMART" id="SM00460">
    <property type="entry name" value="TGc"/>
    <property type="match status" value="1"/>
</dbReference>
<dbReference type="InterPro" id="IPR038765">
    <property type="entry name" value="Papain-like_cys_pep_sf"/>
</dbReference>
<evidence type="ECO:0000256" key="1">
    <source>
        <dbReference type="PIRSR" id="PIRSR000459-1"/>
    </source>
</evidence>
<keyword evidence="2" id="KW-0106">Calcium</keyword>
<proteinExistence type="predicted"/>
<protein>
    <submittedName>
        <fullName evidence="4">Hemocyte protein-glutamine gamma-glutamyltransferase-like protein</fullName>
    </submittedName>
</protein>
<feature type="active site" evidence="1">
    <location>
        <position position="138"/>
    </location>
</feature>
<dbReference type="InterPro" id="IPR013783">
    <property type="entry name" value="Ig-like_fold"/>
</dbReference>
<evidence type="ECO:0000313" key="5">
    <source>
        <dbReference type="EMBL" id="RWS01875.1"/>
    </source>
</evidence>
<feature type="binding site" evidence="2">
    <location>
        <position position="257"/>
    </location>
    <ligand>
        <name>Ca(2+)</name>
        <dbReference type="ChEBI" id="CHEBI:29108"/>
    </ligand>
</feature>
<gene>
    <name evidence="4" type="ORF">B4U79_00612</name>
    <name evidence="5" type="ORF">B4U79_02463</name>
    <name evidence="6" type="ORF">B4U79_13264</name>
</gene>
<dbReference type="Proteomes" id="UP000285301">
    <property type="component" value="Unassembled WGS sequence"/>
</dbReference>
<dbReference type="InterPro" id="IPR036985">
    <property type="entry name" value="Transglutaminase-like_sf"/>
</dbReference>
<dbReference type="Gene3D" id="3.90.260.10">
    <property type="entry name" value="Transglutaminase-like"/>
    <property type="match status" value="1"/>
</dbReference>
<dbReference type="InterPro" id="IPR050779">
    <property type="entry name" value="Transglutaminase"/>
</dbReference>
<dbReference type="EMBL" id="NCKU01006888">
    <property type="protein sequence ID" value="RWS03077.1"/>
    <property type="molecule type" value="Genomic_DNA"/>
</dbReference>
<keyword evidence="7" id="KW-1185">Reference proteome</keyword>
<dbReference type="EMBL" id="NCKU01008704">
    <property type="protein sequence ID" value="RWS01742.1"/>
    <property type="molecule type" value="Genomic_DNA"/>
</dbReference>
<evidence type="ECO:0000256" key="2">
    <source>
        <dbReference type="PIRSR" id="PIRSR000459-2"/>
    </source>
</evidence>
<dbReference type="PANTHER" id="PTHR11590">
    <property type="entry name" value="PROTEIN-GLUTAMINE GAMMA-GLUTAMYLTRANSFERASE"/>
    <property type="match status" value="1"/>
</dbReference>
<comment type="cofactor">
    <cofactor evidence="2">
        <name>Ca(2+)</name>
        <dbReference type="ChEBI" id="CHEBI:29108"/>
    </cofactor>
    <text evidence="2">Binds 1 Ca(2+) ion per subunit.</text>
</comment>
<dbReference type="GO" id="GO:0046872">
    <property type="term" value="F:metal ion binding"/>
    <property type="evidence" value="ECO:0007669"/>
    <property type="project" value="UniProtKB-KW"/>
</dbReference>
<reference evidence="4 7" key="1">
    <citation type="journal article" date="2018" name="Gigascience">
        <title>Genomes of trombidid mites reveal novel predicted allergens and laterally-transferred genes associated with secondary metabolism.</title>
        <authorList>
            <person name="Dong X."/>
            <person name="Chaisiri K."/>
            <person name="Xia D."/>
            <person name="Armstrong S.D."/>
            <person name="Fang Y."/>
            <person name="Donnelly M.J."/>
            <person name="Kadowaki T."/>
            <person name="McGarry J.W."/>
            <person name="Darby A.C."/>
            <person name="Makepeace B.L."/>
        </authorList>
    </citation>
    <scope>NUCLEOTIDE SEQUENCE [LARGE SCALE GENOMIC DNA]</scope>
    <source>
        <strain evidence="4">UoL-WK</strain>
    </source>
</reference>
<feature type="binding site" evidence="2">
    <location>
        <position position="313"/>
    </location>
    <ligand>
        <name>Ca(2+)</name>
        <dbReference type="ChEBI" id="CHEBI:29108"/>
    </ligand>
</feature>
<dbReference type="InterPro" id="IPR036238">
    <property type="entry name" value="Transglutaminase_C_sf"/>
</dbReference>
<comment type="caution">
    <text evidence="4">The sequence shown here is derived from an EMBL/GenBank/DDBJ whole genome shotgun (WGS) entry which is preliminary data.</text>
</comment>
<feature type="binding site" evidence="2">
    <location>
        <position position="255"/>
    </location>
    <ligand>
        <name>Ca(2+)</name>
        <dbReference type="ChEBI" id="CHEBI:29108"/>
    </ligand>
</feature>
<dbReference type="AlphaFoldDB" id="A0A3S3NLF4"/>
<dbReference type="SUPFAM" id="SSF54001">
    <property type="entry name" value="Cysteine proteinases"/>
    <property type="match status" value="1"/>
</dbReference>
<name>A0A3S3NLF4_9ACAR</name>
<dbReference type="Gene3D" id="2.60.40.10">
    <property type="entry name" value="Immunoglobulins"/>
    <property type="match status" value="2"/>
</dbReference>
<feature type="domain" description="Transglutaminase-like" evidence="3">
    <location>
        <begin position="130"/>
        <end position="216"/>
    </location>
</feature>
<evidence type="ECO:0000313" key="6">
    <source>
        <dbReference type="EMBL" id="RWS03077.1"/>
    </source>
</evidence>
<accession>A0A3S3NLF4</accession>
<dbReference type="InterPro" id="IPR023608">
    <property type="entry name" value="Transglutaminase_animal"/>
</dbReference>
<dbReference type="InterPro" id="IPR002931">
    <property type="entry name" value="Transglutaminase-like"/>
</dbReference>
<reference evidence="4" key="2">
    <citation type="submission" date="2018-11" db="EMBL/GenBank/DDBJ databases">
        <title>Trombidioid mite genomics.</title>
        <authorList>
            <person name="Dong X."/>
        </authorList>
    </citation>
    <scope>NUCLEOTIDE SEQUENCE</scope>
    <source>
        <strain evidence="4">UoL-WK</strain>
    </source>
</reference>
<evidence type="ECO:0000259" key="3">
    <source>
        <dbReference type="SMART" id="SM00460"/>
    </source>
</evidence>
<organism evidence="4 7">
    <name type="scientific">Dinothrombium tinctorium</name>
    <dbReference type="NCBI Taxonomy" id="1965070"/>
    <lineage>
        <taxon>Eukaryota</taxon>
        <taxon>Metazoa</taxon>
        <taxon>Ecdysozoa</taxon>
        <taxon>Arthropoda</taxon>
        <taxon>Chelicerata</taxon>
        <taxon>Arachnida</taxon>
        <taxon>Acari</taxon>
        <taxon>Acariformes</taxon>
        <taxon>Trombidiformes</taxon>
        <taxon>Prostigmata</taxon>
        <taxon>Anystina</taxon>
        <taxon>Parasitengona</taxon>
        <taxon>Trombidioidea</taxon>
        <taxon>Trombidiidae</taxon>
        <taxon>Dinothrombium</taxon>
    </lineage>
</organism>
<dbReference type="EMBL" id="NCKU01008467">
    <property type="protein sequence ID" value="RWS01875.1"/>
    <property type="molecule type" value="Genomic_DNA"/>
</dbReference>
<keyword evidence="2" id="KW-0479">Metal-binding</keyword>